<dbReference type="RefSeq" id="WP_122825185.1">
    <property type="nucleotide sequence ID" value="NZ_CP033325.1"/>
</dbReference>
<dbReference type="InterPro" id="IPR025329">
    <property type="entry name" value="DUF4235"/>
</dbReference>
<dbReference type="Proteomes" id="UP001595955">
    <property type="component" value="Unassembled WGS sequence"/>
</dbReference>
<organism evidence="1 2">
    <name type="scientific">Georgenia faecalis</name>
    <dbReference type="NCBI Taxonomy" id="2483799"/>
    <lineage>
        <taxon>Bacteria</taxon>
        <taxon>Bacillati</taxon>
        <taxon>Actinomycetota</taxon>
        <taxon>Actinomycetes</taxon>
        <taxon>Micrococcales</taxon>
        <taxon>Bogoriellaceae</taxon>
        <taxon>Georgenia</taxon>
    </lineage>
</organism>
<reference evidence="2" key="1">
    <citation type="journal article" date="2019" name="Int. J. Syst. Evol. Microbiol.">
        <title>The Global Catalogue of Microorganisms (GCM) 10K type strain sequencing project: providing services to taxonomists for standard genome sequencing and annotation.</title>
        <authorList>
            <consortium name="The Broad Institute Genomics Platform"/>
            <consortium name="The Broad Institute Genome Sequencing Center for Infectious Disease"/>
            <person name="Wu L."/>
            <person name="Ma J."/>
        </authorList>
    </citation>
    <scope>NUCLEOTIDE SEQUENCE [LARGE SCALE GENOMIC DNA]</scope>
    <source>
        <strain evidence="2">JCM 3369</strain>
    </source>
</reference>
<proteinExistence type="predicted"/>
<name>A0ABV9D790_9MICO</name>
<dbReference type="Pfam" id="PF14019">
    <property type="entry name" value="DUF4235"/>
    <property type="match status" value="1"/>
</dbReference>
<protein>
    <submittedName>
        <fullName evidence="1">DUF4235 domain-containing protein</fullName>
    </submittedName>
</protein>
<dbReference type="EMBL" id="JBHSGF010000003">
    <property type="protein sequence ID" value="MFC4554612.1"/>
    <property type="molecule type" value="Genomic_DNA"/>
</dbReference>
<evidence type="ECO:0000313" key="2">
    <source>
        <dbReference type="Proteomes" id="UP001595955"/>
    </source>
</evidence>
<sequence length="84" mass="8817">MDIGWKLLSTASILVTGTVVHKVIDLGWKAATGHEPPKDPDDHGVSMGEVIAFAMVSGAIVEVTRRLVLRGAAKAYGGPVDKHA</sequence>
<evidence type="ECO:0000313" key="1">
    <source>
        <dbReference type="EMBL" id="MFC4554612.1"/>
    </source>
</evidence>
<keyword evidence="2" id="KW-1185">Reference proteome</keyword>
<comment type="caution">
    <text evidence="1">The sequence shown here is derived from an EMBL/GenBank/DDBJ whole genome shotgun (WGS) entry which is preliminary data.</text>
</comment>
<accession>A0ABV9D790</accession>
<gene>
    <name evidence="1" type="ORF">ACFO3F_05070</name>
</gene>